<dbReference type="AlphaFoldDB" id="A0A117M3J6"/>
<name>A0A117M3J6_9BACT</name>
<evidence type="ECO:0000313" key="2">
    <source>
        <dbReference type="EMBL" id="KUK82374.1"/>
    </source>
</evidence>
<accession>A0A117M3J6</accession>
<feature type="transmembrane region" description="Helical" evidence="1">
    <location>
        <begin position="52"/>
        <end position="72"/>
    </location>
</feature>
<dbReference type="InterPro" id="IPR051843">
    <property type="entry name" value="CPA1_transporter"/>
</dbReference>
<evidence type="ECO:0000313" key="3">
    <source>
        <dbReference type="Proteomes" id="UP000054092"/>
    </source>
</evidence>
<sequence>MILSHFLLNLSLLQGGMLRFIIAAVSPAVVVPEMLKLKEKNFGKRNEIPSTILAAASIDDVVAITLFTFFWWSRAVRTSVQDGLCLWYRWRSFSVSFWER</sequence>
<gene>
    <name evidence="2" type="ORF">XD94_0038</name>
</gene>
<evidence type="ECO:0000256" key="1">
    <source>
        <dbReference type="SAM" id="Phobius"/>
    </source>
</evidence>
<dbReference type="Proteomes" id="UP000054092">
    <property type="component" value="Unassembled WGS sequence"/>
</dbReference>
<protein>
    <submittedName>
        <fullName evidence="2">NhaP-type Na+(K+)/H+ antiporter</fullName>
    </submittedName>
</protein>
<feature type="transmembrane region" description="Helical" evidence="1">
    <location>
        <begin position="6"/>
        <end position="31"/>
    </location>
</feature>
<comment type="caution">
    <text evidence="2">The sequence shown here is derived from an EMBL/GenBank/DDBJ whole genome shotgun (WGS) entry which is preliminary data.</text>
</comment>
<reference evidence="3" key="1">
    <citation type="journal article" date="2015" name="MBio">
        <title>Genome-Resolved Metagenomic Analysis Reveals Roles for Candidate Phyla and Other Microbial Community Members in Biogeochemical Transformations in Oil Reservoirs.</title>
        <authorList>
            <person name="Hu P."/>
            <person name="Tom L."/>
            <person name="Singh A."/>
            <person name="Thomas B.C."/>
            <person name="Baker B.J."/>
            <person name="Piceno Y.M."/>
            <person name="Andersen G.L."/>
            <person name="Banfield J.F."/>
        </authorList>
    </citation>
    <scope>NUCLEOTIDE SEQUENCE [LARGE SCALE GENOMIC DNA]</scope>
</reference>
<keyword evidence="1" id="KW-0812">Transmembrane</keyword>
<keyword evidence="1" id="KW-1133">Transmembrane helix</keyword>
<proteinExistence type="predicted"/>
<organism evidence="2 3">
    <name type="scientific">Mesotoga prima</name>
    <dbReference type="NCBI Taxonomy" id="1184387"/>
    <lineage>
        <taxon>Bacteria</taxon>
        <taxon>Thermotogati</taxon>
        <taxon>Thermotogota</taxon>
        <taxon>Thermotogae</taxon>
        <taxon>Kosmotogales</taxon>
        <taxon>Kosmotogaceae</taxon>
        <taxon>Mesotoga</taxon>
    </lineage>
</organism>
<dbReference type="PANTHER" id="PTHR31102:SF1">
    <property type="entry name" value="CATION_H+ EXCHANGER DOMAIN-CONTAINING PROTEIN"/>
    <property type="match status" value="1"/>
</dbReference>
<dbReference type="PANTHER" id="PTHR31102">
    <property type="match status" value="1"/>
</dbReference>
<keyword evidence="1" id="KW-0472">Membrane</keyword>
<dbReference type="EMBL" id="LGGP01000002">
    <property type="protein sequence ID" value="KUK82374.1"/>
    <property type="molecule type" value="Genomic_DNA"/>
</dbReference>